<comment type="caution">
    <text evidence="3">The sequence shown here is derived from an EMBL/GenBank/DDBJ whole genome shotgun (WGS) entry which is preliminary data.</text>
</comment>
<dbReference type="Proteomes" id="UP001429580">
    <property type="component" value="Unassembled WGS sequence"/>
</dbReference>
<sequence>MNDTDRSGNGQRSQAGATNVRDSGTERAAASAGKTEEGHEPVAPPADGSTPPLTPDIQNRIGAQLKMLYSDLITQETPDRFLKLLDDLDRQTRKG</sequence>
<evidence type="ECO:0000256" key="1">
    <source>
        <dbReference type="SAM" id="MobiDB-lite"/>
    </source>
</evidence>
<dbReference type="InterPro" id="IPR041649">
    <property type="entry name" value="NepR"/>
</dbReference>
<dbReference type="RefSeq" id="WP_166949392.1">
    <property type="nucleotide sequence ID" value="NZ_JAASQI010000002.1"/>
</dbReference>
<accession>A0ABX0UZ54</accession>
<keyword evidence="4" id="KW-1185">Reference proteome</keyword>
<name>A0ABX0UZ54_9HYPH</name>
<gene>
    <name evidence="3" type="ORF">FHS82_000970</name>
</gene>
<feature type="compositionally biased region" description="Polar residues" evidence="1">
    <location>
        <begin position="7"/>
        <end position="22"/>
    </location>
</feature>
<feature type="region of interest" description="Disordered" evidence="1">
    <location>
        <begin position="1"/>
        <end position="59"/>
    </location>
</feature>
<evidence type="ECO:0000259" key="2">
    <source>
        <dbReference type="Pfam" id="PF18557"/>
    </source>
</evidence>
<dbReference type="EMBL" id="JAASQI010000002">
    <property type="protein sequence ID" value="NIJ57144.1"/>
    <property type="molecule type" value="Genomic_DNA"/>
</dbReference>
<dbReference type="Pfam" id="PF18557">
    <property type="entry name" value="NepR"/>
    <property type="match status" value="1"/>
</dbReference>
<feature type="domain" description="Anti-sigma factor NepR" evidence="2">
    <location>
        <begin position="58"/>
        <end position="91"/>
    </location>
</feature>
<protein>
    <recommendedName>
        <fullName evidence="2">Anti-sigma factor NepR domain-containing protein</fullName>
    </recommendedName>
</protein>
<evidence type="ECO:0000313" key="3">
    <source>
        <dbReference type="EMBL" id="NIJ57144.1"/>
    </source>
</evidence>
<organism evidence="3 4">
    <name type="scientific">Pseudochelatococcus lubricantis</name>
    <dbReference type="NCBI Taxonomy" id="1538102"/>
    <lineage>
        <taxon>Bacteria</taxon>
        <taxon>Pseudomonadati</taxon>
        <taxon>Pseudomonadota</taxon>
        <taxon>Alphaproteobacteria</taxon>
        <taxon>Hyphomicrobiales</taxon>
        <taxon>Chelatococcaceae</taxon>
        <taxon>Pseudochelatococcus</taxon>
    </lineage>
</organism>
<reference evidence="3 4" key="1">
    <citation type="submission" date="2020-03" db="EMBL/GenBank/DDBJ databases">
        <title>Genomic Encyclopedia of Type Strains, Phase IV (KMG-IV): sequencing the most valuable type-strain genomes for metagenomic binning, comparative biology and taxonomic classification.</title>
        <authorList>
            <person name="Goeker M."/>
        </authorList>
    </citation>
    <scope>NUCLEOTIDE SEQUENCE [LARGE SCALE GENOMIC DNA]</scope>
    <source>
        <strain evidence="3 4">DSM 103870</strain>
    </source>
</reference>
<proteinExistence type="predicted"/>
<evidence type="ECO:0000313" key="4">
    <source>
        <dbReference type="Proteomes" id="UP001429580"/>
    </source>
</evidence>